<evidence type="ECO:0000256" key="2">
    <source>
        <dbReference type="ARBA" id="ARBA00022723"/>
    </source>
</evidence>
<proteinExistence type="inferred from homology"/>
<dbReference type="OMA" id="ANDMCEC"/>
<feature type="region of interest" description="Disordered" evidence="5">
    <location>
        <begin position="353"/>
        <end position="392"/>
    </location>
</feature>
<evidence type="ECO:0000256" key="4">
    <source>
        <dbReference type="ARBA" id="ARBA00023008"/>
    </source>
</evidence>
<dbReference type="PANTHER" id="PTHR11709">
    <property type="entry name" value="MULTI-COPPER OXIDASE"/>
    <property type="match status" value="1"/>
</dbReference>
<dbReference type="Pfam" id="PF07732">
    <property type="entry name" value="Cu-oxidase_3"/>
    <property type="match status" value="1"/>
</dbReference>
<feature type="domain" description="Plastocyanin-like" evidence="7">
    <location>
        <begin position="392"/>
        <end position="503"/>
    </location>
</feature>
<dbReference type="Proteomes" id="UP000053097">
    <property type="component" value="Unassembled WGS sequence"/>
</dbReference>
<dbReference type="Pfam" id="PF07731">
    <property type="entry name" value="Cu-oxidase_2"/>
    <property type="match status" value="1"/>
</dbReference>
<dbReference type="PANTHER" id="PTHR11709:SF394">
    <property type="entry name" value="FI03373P-RELATED"/>
    <property type="match status" value="1"/>
</dbReference>
<sequence length="899" mass="99659">MPGPSIQVCENDILVVDVVNRLPGKAAAVHWRGQAQMEMPYMDGAPLVTQCPIPSYTTFQYKFRASIPGTHLWHAHAGADVTNGIFGSLIVKQADLREPHRTLYDIDDPNHVVLVTQWQHSPEISFNQGHSKPAILLINGKGRQPGGPMVPLSTFTVIPGRRHRFRVANAGGAGACPVTLFIDGHALLLIALDGHPVEPRQVTSITLAKGERADFVLKASKRIASYWMNVHTAKECGPSAINGAAMINYKGSVELPAATVEAIDQPDIDEIETNRLAMTTNPVEKCGGRESLCVTDIQNVRKMPHTLTKPKTDVTMYLPINYKMQATELISNGGAETRVLNVDNATFTFPSSPLLTQSGDVSPEMLCSGSDGNDDTDSDDASSNKSNEIVSRRRCRSDGANDMCECVHVRYVPIGASVEIILLDQGGLDDLVYHLHGYSFYVVGARQFGRSMSLQEVKKLDERRQLFSRNFDCAPMKDTIVVPKFGAVALRFKADNPGYWMLRDEHSAEWTRGLDIILQVGEPSDMIAAPQDFPKLTSEVRNLVLMRSFQERAYRPRRCVSASCHFLSQCHLEQTTNVPAVHFSVHNVGHFCVFSGVIGCNRCNRDLRHPCVMSCLSQLDSQIATLLAVPHEILLLRHRVFREYAKIAVGTEFVHTLPSFLIVMAAVVILWRHPPSSTKLLDLGVTLIYKGFQDVEYRIMSYPWWQRVWSSYYPARVQPLVMSADFISWSIAMTIAIITLGCAISADRVQAFVNESLLPKLRNVFAVVKSCTKWARNGTQGVVSLKEDSATNDEIGSVCDGRSEILTDANGAAQRDVHPISYGTNWVPQPNFSMFKEAQRNMSIKSFHTVTGNVNDLNVNDSDIGQNIEKLLQITYGLPLFLKCLSAYLKCRLLFSGSK</sequence>
<reference evidence="9 10" key="1">
    <citation type="journal article" date="2014" name="Curr. Biol.">
        <title>The genome of the clonal raider ant Cerapachys biroi.</title>
        <authorList>
            <person name="Oxley P.R."/>
            <person name="Ji L."/>
            <person name="Fetter-Pruneda I."/>
            <person name="McKenzie S.K."/>
            <person name="Li C."/>
            <person name="Hu H."/>
            <person name="Zhang G."/>
            <person name="Kronauer D.J."/>
        </authorList>
    </citation>
    <scope>NUCLEOTIDE SEQUENCE [LARGE SCALE GENOMIC DNA]</scope>
</reference>
<dbReference type="GO" id="GO:0016491">
    <property type="term" value="F:oxidoreductase activity"/>
    <property type="evidence" value="ECO:0007669"/>
    <property type="project" value="UniProtKB-KW"/>
</dbReference>
<evidence type="ECO:0000259" key="8">
    <source>
        <dbReference type="Pfam" id="PF07732"/>
    </source>
</evidence>
<dbReference type="AlphaFoldDB" id="A0A026X4G0"/>
<dbReference type="GO" id="GO:0006826">
    <property type="term" value="P:iron ion transport"/>
    <property type="evidence" value="ECO:0007669"/>
    <property type="project" value="TreeGrafter"/>
</dbReference>
<evidence type="ECO:0000259" key="6">
    <source>
        <dbReference type="Pfam" id="PF00394"/>
    </source>
</evidence>
<dbReference type="InterPro" id="IPR008972">
    <property type="entry name" value="Cupredoxin"/>
</dbReference>
<dbReference type="FunFam" id="2.60.40.420:FF:000045">
    <property type="entry name" value="Laccase 2"/>
    <property type="match status" value="1"/>
</dbReference>
<dbReference type="SUPFAM" id="SSF49503">
    <property type="entry name" value="Cupredoxins"/>
    <property type="match status" value="3"/>
</dbReference>
<evidence type="ECO:0000259" key="7">
    <source>
        <dbReference type="Pfam" id="PF07731"/>
    </source>
</evidence>
<dbReference type="Gene3D" id="2.60.40.420">
    <property type="entry name" value="Cupredoxins - blue copper proteins"/>
    <property type="match status" value="3"/>
</dbReference>
<dbReference type="GO" id="GO:0005507">
    <property type="term" value="F:copper ion binding"/>
    <property type="evidence" value="ECO:0007669"/>
    <property type="project" value="InterPro"/>
</dbReference>
<dbReference type="OrthoDB" id="2121828at2759"/>
<dbReference type="InterPro" id="IPR001117">
    <property type="entry name" value="Cu-oxidase_2nd"/>
</dbReference>
<keyword evidence="4" id="KW-0186">Copper</keyword>
<keyword evidence="10" id="KW-1185">Reference proteome</keyword>
<dbReference type="GO" id="GO:0005886">
    <property type="term" value="C:plasma membrane"/>
    <property type="evidence" value="ECO:0007669"/>
    <property type="project" value="TreeGrafter"/>
</dbReference>
<organism evidence="9 10">
    <name type="scientific">Ooceraea biroi</name>
    <name type="common">Clonal raider ant</name>
    <name type="synonym">Cerapachys biroi</name>
    <dbReference type="NCBI Taxonomy" id="2015173"/>
    <lineage>
        <taxon>Eukaryota</taxon>
        <taxon>Metazoa</taxon>
        <taxon>Ecdysozoa</taxon>
        <taxon>Arthropoda</taxon>
        <taxon>Hexapoda</taxon>
        <taxon>Insecta</taxon>
        <taxon>Pterygota</taxon>
        <taxon>Neoptera</taxon>
        <taxon>Endopterygota</taxon>
        <taxon>Hymenoptera</taxon>
        <taxon>Apocrita</taxon>
        <taxon>Aculeata</taxon>
        <taxon>Formicoidea</taxon>
        <taxon>Formicidae</taxon>
        <taxon>Dorylinae</taxon>
        <taxon>Ooceraea</taxon>
    </lineage>
</organism>
<dbReference type="CDD" id="cd13884">
    <property type="entry name" value="CuRO_2_tcLCC_insect_like"/>
    <property type="match status" value="1"/>
</dbReference>
<feature type="domain" description="Plastocyanin-like" evidence="8">
    <location>
        <begin position="1"/>
        <end position="93"/>
    </location>
</feature>
<evidence type="ECO:0000256" key="3">
    <source>
        <dbReference type="ARBA" id="ARBA00023002"/>
    </source>
</evidence>
<name>A0A026X4G0_OOCBI</name>
<evidence type="ECO:0000256" key="1">
    <source>
        <dbReference type="ARBA" id="ARBA00010609"/>
    </source>
</evidence>
<dbReference type="EMBL" id="KK107024">
    <property type="protein sequence ID" value="EZA62294.1"/>
    <property type="molecule type" value="Genomic_DNA"/>
</dbReference>
<evidence type="ECO:0000313" key="9">
    <source>
        <dbReference type="EMBL" id="EZA62294.1"/>
    </source>
</evidence>
<comment type="similarity">
    <text evidence="1">Belongs to the multicopper oxidase family.</text>
</comment>
<evidence type="ECO:0000313" key="10">
    <source>
        <dbReference type="Proteomes" id="UP000053097"/>
    </source>
</evidence>
<feature type="domain" description="Plastocyanin-like" evidence="6">
    <location>
        <begin position="132"/>
        <end position="251"/>
    </location>
</feature>
<dbReference type="CDD" id="cd13858">
    <property type="entry name" value="CuRO_1_tcLCC2_insect_like"/>
    <property type="match status" value="1"/>
</dbReference>
<protein>
    <submittedName>
        <fullName evidence="9">Laccase-2</fullName>
    </submittedName>
</protein>
<dbReference type="InterPro" id="IPR045087">
    <property type="entry name" value="Cu-oxidase_fam"/>
</dbReference>
<dbReference type="InterPro" id="IPR011706">
    <property type="entry name" value="Cu-oxidase_C"/>
</dbReference>
<dbReference type="CDD" id="cd13905">
    <property type="entry name" value="CuRO_3_tcLLC2_insect_like"/>
    <property type="match status" value="1"/>
</dbReference>
<dbReference type="InterPro" id="IPR011707">
    <property type="entry name" value="Cu-oxidase-like_N"/>
</dbReference>
<accession>A0A026X4G0</accession>
<dbReference type="Pfam" id="PF00394">
    <property type="entry name" value="Cu-oxidase"/>
    <property type="match status" value="1"/>
</dbReference>
<keyword evidence="3" id="KW-0560">Oxidoreductase</keyword>
<keyword evidence="2" id="KW-0479">Metal-binding</keyword>
<evidence type="ECO:0000256" key="5">
    <source>
        <dbReference type="SAM" id="MobiDB-lite"/>
    </source>
</evidence>
<gene>
    <name evidence="9" type="ORF">X777_00662</name>
</gene>